<dbReference type="InterPro" id="IPR000014">
    <property type="entry name" value="PAS"/>
</dbReference>
<dbReference type="AlphaFoldDB" id="A0A8C4WVX7"/>
<feature type="compositionally biased region" description="Low complexity" evidence="1">
    <location>
        <begin position="528"/>
        <end position="541"/>
    </location>
</feature>
<feature type="domain" description="BHLH" evidence="3">
    <location>
        <begin position="51"/>
        <end position="107"/>
    </location>
</feature>
<feature type="region of interest" description="Disordered" evidence="1">
    <location>
        <begin position="645"/>
        <end position="701"/>
    </location>
</feature>
<dbReference type="SMART" id="SM00353">
    <property type="entry name" value="HLH"/>
    <property type="match status" value="1"/>
</dbReference>
<feature type="region of interest" description="Disordered" evidence="1">
    <location>
        <begin position="25"/>
        <end position="59"/>
    </location>
</feature>
<evidence type="ECO:0008006" key="6">
    <source>
        <dbReference type="Google" id="ProtNLM"/>
    </source>
</evidence>
<sequence length="939" mass="100376">MFHPRAVMSMQLSDLGSSDVLFGRMSGVRESGPETPGTEQRKRKGSPGESLDPRSQWIAEKRRREQEQRYVEELAELVSANLAEFVGNVKPDTCAVLRETVLQIRQLKRQEQEQCASSRGEVQQPDISSSGQSVIEKDSLGPLLLKALDAFFFVVNAEGYLAFVSENVRCYLGFGQEELLNSYVYNLLHIGDHEEFSRHLPKPPANSTPWHSDGTRHSSHTFHCRMLVHRSNNEAATPAAEDQYETMQCFAVVQPPAADESDGDLQPCLICVARRAQRHEMPTVETFSTRQDKTGKIIAIDTSSLQASMRPGWQILVRKCIHAFFQNVENGLPLSHRHHRDVLMKGFAQSAPYRFALPDGSMAVGQSKSRMQALPNQTHIVSSIHTVFRYCKHSGEGLVRPSPVIPDQISATNDPNGGTPSASLNCPQTPMGIVSGRSDVSMGRLPPGAPPPGRYVGMPGAMALGSPSRNSPCGAVGSGPMPCQGSYMRTPRTPPVAKPVGSPGMPFSPQRPSGPYLTNAGFACPGASPGEGITPGSGTPPGQTPSPSPRLVSPSPSVTSPCQVVTPSVGQRIPYVPRSYSTGHYGKQEDWSAEGKEQIATATPGSTQQNIECSQADGTTQECEEPAKSPTKLLQLLTVGPEVGGRLSLDSVRSSEPPGSGPATSNSGSNPDGSAGGSGITGGGAAGCAGGGGVSPSLHSTSLTERHKILHKLLQDGSSSPDINKLTASQQPLSVGSGQVSIKAEELSTVKQEPVSPLQRRQDRDHALLRSLLDKEEEQRTRPVEHLPDSDVKPKLEKSESGRDVSYGPGVCGSIKIEKPDMQVKVESGEQHTPDRFENLNEGLGRESTAENSKALLQDLLQTPSSMPSLQASSNFRTASSHVVAAMGRANSQLMSRPPFPNGPGQSRPLLSYSTSLSHVQGGPTHSATAPTHHGECSL</sequence>
<dbReference type="Gene3D" id="4.10.280.10">
    <property type="entry name" value="Helix-loop-helix DNA-binding domain"/>
    <property type="match status" value="1"/>
</dbReference>
<feature type="compositionally biased region" description="Basic and acidic residues" evidence="1">
    <location>
        <begin position="772"/>
        <end position="803"/>
    </location>
</feature>
<dbReference type="InterPro" id="IPR017426">
    <property type="entry name" value="Nuclear_rcpt_coactivator"/>
</dbReference>
<feature type="compositionally biased region" description="Polar residues" evidence="1">
    <location>
        <begin position="600"/>
        <end position="621"/>
    </location>
</feature>
<dbReference type="InterPro" id="IPR032565">
    <property type="entry name" value="NCOA2/3_DUF4927"/>
</dbReference>
<accession>A0A8C4WVX7</accession>
<dbReference type="Pfam" id="PF16279">
    <property type="entry name" value="DUF4927"/>
    <property type="match status" value="1"/>
</dbReference>
<evidence type="ECO:0000256" key="1">
    <source>
        <dbReference type="SAM" id="MobiDB-lite"/>
    </source>
</evidence>
<feature type="region of interest" description="Disordered" evidence="1">
    <location>
        <begin position="772"/>
        <end position="811"/>
    </location>
</feature>
<dbReference type="GeneTree" id="ENSGT00950000183021"/>
<dbReference type="SMART" id="SM00091">
    <property type="entry name" value="PAS"/>
    <property type="match status" value="1"/>
</dbReference>
<dbReference type="Proteomes" id="UP000694388">
    <property type="component" value="Unplaced"/>
</dbReference>
<dbReference type="PANTHER" id="PTHR10684">
    <property type="entry name" value="NUCLEAR RECEPTOR COACTIVATOR"/>
    <property type="match status" value="1"/>
</dbReference>
<dbReference type="Pfam" id="PF23172">
    <property type="entry name" value="bHLH_NCOA"/>
    <property type="match status" value="1"/>
</dbReference>
<feature type="region of interest" description="Disordered" evidence="1">
    <location>
        <begin position="114"/>
        <end position="133"/>
    </location>
</feature>
<dbReference type="Pfam" id="PF08832">
    <property type="entry name" value="SRC-1"/>
    <property type="match status" value="1"/>
</dbReference>
<keyword evidence="5" id="KW-1185">Reference proteome</keyword>
<reference evidence="4" key="2">
    <citation type="submission" date="2025-09" db="UniProtKB">
        <authorList>
            <consortium name="Ensembl"/>
        </authorList>
    </citation>
    <scope>IDENTIFICATION</scope>
</reference>
<dbReference type="GO" id="GO:0046983">
    <property type="term" value="F:protein dimerization activity"/>
    <property type="evidence" value="ECO:0007669"/>
    <property type="project" value="InterPro"/>
</dbReference>
<dbReference type="GO" id="GO:0045944">
    <property type="term" value="P:positive regulation of transcription by RNA polymerase II"/>
    <property type="evidence" value="ECO:0007669"/>
    <property type="project" value="TreeGrafter"/>
</dbReference>
<dbReference type="PROSITE" id="PS50888">
    <property type="entry name" value="BHLH"/>
    <property type="match status" value="1"/>
</dbReference>
<feature type="compositionally biased region" description="Gly residues" evidence="1">
    <location>
        <begin position="674"/>
        <end position="694"/>
    </location>
</feature>
<feature type="region of interest" description="Disordered" evidence="1">
    <location>
        <begin position="893"/>
        <end position="939"/>
    </location>
</feature>
<evidence type="ECO:0000313" key="4">
    <source>
        <dbReference type="Ensembl" id="ENSEBUP00000014298.1"/>
    </source>
</evidence>
<dbReference type="InterPro" id="IPR011598">
    <property type="entry name" value="bHLH_dom"/>
</dbReference>
<dbReference type="InterPro" id="IPR036638">
    <property type="entry name" value="HLH_DNA-bd_sf"/>
</dbReference>
<dbReference type="SUPFAM" id="SSF55785">
    <property type="entry name" value="PYP-like sensor domain (PAS domain)"/>
    <property type="match status" value="1"/>
</dbReference>
<dbReference type="PROSITE" id="PS50112">
    <property type="entry name" value="PAS"/>
    <property type="match status" value="1"/>
</dbReference>
<dbReference type="PANTHER" id="PTHR10684:SF4">
    <property type="entry name" value="TAIMAN, ISOFORM G"/>
    <property type="match status" value="1"/>
</dbReference>
<name>A0A8C4WVX7_EPTBU</name>
<feature type="region of interest" description="Disordered" evidence="1">
    <location>
        <begin position="492"/>
        <end position="564"/>
    </location>
</feature>
<feature type="compositionally biased region" description="Polar residues" evidence="1">
    <location>
        <begin position="912"/>
        <end position="930"/>
    </location>
</feature>
<dbReference type="InterPro" id="IPR014935">
    <property type="entry name" value="SRC/p160_LXXLL"/>
</dbReference>
<dbReference type="Gene3D" id="3.30.450.20">
    <property type="entry name" value="PAS domain"/>
    <property type="match status" value="2"/>
</dbReference>
<dbReference type="GO" id="GO:0003713">
    <property type="term" value="F:transcription coactivator activity"/>
    <property type="evidence" value="ECO:0007669"/>
    <property type="project" value="InterPro"/>
</dbReference>
<evidence type="ECO:0000259" key="2">
    <source>
        <dbReference type="PROSITE" id="PS50112"/>
    </source>
</evidence>
<dbReference type="Ensembl" id="ENSEBUT00000014875.1">
    <property type="protein sequence ID" value="ENSEBUP00000014298.1"/>
    <property type="gene ID" value="ENSEBUG00000008997.1"/>
</dbReference>
<dbReference type="GO" id="GO:0016922">
    <property type="term" value="F:nuclear receptor binding"/>
    <property type="evidence" value="ECO:0007669"/>
    <property type="project" value="TreeGrafter"/>
</dbReference>
<proteinExistence type="predicted"/>
<feature type="compositionally biased region" description="Polar residues" evidence="1">
    <location>
        <begin position="662"/>
        <end position="672"/>
    </location>
</feature>
<dbReference type="InterPro" id="IPR035965">
    <property type="entry name" value="PAS-like_dom_sf"/>
</dbReference>
<dbReference type="GO" id="GO:0005634">
    <property type="term" value="C:nucleus"/>
    <property type="evidence" value="ECO:0007669"/>
    <property type="project" value="InterPro"/>
</dbReference>
<protein>
    <recommendedName>
        <fullName evidence="6">Nuclear receptor coactivator 1</fullName>
    </recommendedName>
</protein>
<dbReference type="InterPro" id="IPR056193">
    <property type="entry name" value="bHLH_NCOA1-3"/>
</dbReference>
<dbReference type="Pfam" id="PF14598">
    <property type="entry name" value="PAS_11"/>
    <property type="match status" value="1"/>
</dbReference>
<feature type="region of interest" description="Disordered" evidence="1">
    <location>
        <begin position="716"/>
        <end position="740"/>
    </location>
</feature>
<organism evidence="4 5">
    <name type="scientific">Eptatretus burgeri</name>
    <name type="common">Inshore hagfish</name>
    <dbReference type="NCBI Taxonomy" id="7764"/>
    <lineage>
        <taxon>Eukaryota</taxon>
        <taxon>Metazoa</taxon>
        <taxon>Chordata</taxon>
        <taxon>Craniata</taxon>
        <taxon>Vertebrata</taxon>
        <taxon>Cyclostomata</taxon>
        <taxon>Myxini</taxon>
        <taxon>Myxiniformes</taxon>
        <taxon>Myxinidae</taxon>
        <taxon>Eptatretinae</taxon>
        <taxon>Eptatretus</taxon>
    </lineage>
</organism>
<reference evidence="4" key="1">
    <citation type="submission" date="2025-08" db="UniProtKB">
        <authorList>
            <consortium name="Ensembl"/>
        </authorList>
    </citation>
    <scope>IDENTIFICATION</scope>
</reference>
<feature type="region of interest" description="Disordered" evidence="1">
    <location>
        <begin position="580"/>
        <end position="628"/>
    </location>
</feature>
<feature type="compositionally biased region" description="Low complexity" evidence="1">
    <location>
        <begin position="549"/>
        <end position="564"/>
    </location>
</feature>
<feature type="domain" description="PAS" evidence="2">
    <location>
        <begin position="144"/>
        <end position="207"/>
    </location>
</feature>
<evidence type="ECO:0000313" key="5">
    <source>
        <dbReference type="Proteomes" id="UP000694388"/>
    </source>
</evidence>
<dbReference type="SUPFAM" id="SSF47459">
    <property type="entry name" value="HLH, helix-loop-helix DNA-binding domain"/>
    <property type="match status" value="1"/>
</dbReference>
<evidence type="ECO:0000259" key="3">
    <source>
        <dbReference type="PROSITE" id="PS50888"/>
    </source>
</evidence>
<feature type="compositionally biased region" description="Basic and acidic residues" evidence="1">
    <location>
        <begin position="586"/>
        <end position="597"/>
    </location>
</feature>
<dbReference type="CDD" id="cd00130">
    <property type="entry name" value="PAS"/>
    <property type="match status" value="1"/>
</dbReference>
<dbReference type="GO" id="GO:0032870">
    <property type="term" value="P:cellular response to hormone stimulus"/>
    <property type="evidence" value="ECO:0007669"/>
    <property type="project" value="TreeGrafter"/>
</dbReference>